<gene>
    <name evidence="2" type="ORF">FE633_31625</name>
</gene>
<comment type="caution">
    <text evidence="2">The sequence shown here is derived from an EMBL/GenBank/DDBJ whole genome shotgun (WGS) entry which is preliminary data.</text>
</comment>
<feature type="region of interest" description="Disordered" evidence="1">
    <location>
        <begin position="50"/>
        <end position="113"/>
    </location>
</feature>
<feature type="compositionally biased region" description="Pro residues" evidence="1">
    <location>
        <begin position="50"/>
        <end position="65"/>
    </location>
</feature>
<dbReference type="InterPro" id="IPR011990">
    <property type="entry name" value="TPR-like_helical_dom_sf"/>
</dbReference>
<organism evidence="2 3">
    <name type="scientific">Streptomyces montanus</name>
    <dbReference type="NCBI Taxonomy" id="2580423"/>
    <lineage>
        <taxon>Bacteria</taxon>
        <taxon>Bacillati</taxon>
        <taxon>Actinomycetota</taxon>
        <taxon>Actinomycetes</taxon>
        <taxon>Kitasatosporales</taxon>
        <taxon>Streptomycetaceae</taxon>
        <taxon>Streptomyces</taxon>
    </lineage>
</organism>
<accession>A0A5R9FJH6</accession>
<evidence type="ECO:0000313" key="3">
    <source>
        <dbReference type="Proteomes" id="UP000305906"/>
    </source>
</evidence>
<keyword evidence="3" id="KW-1185">Reference proteome</keyword>
<dbReference type="Gene3D" id="1.25.40.10">
    <property type="entry name" value="Tetratricopeptide repeat domain"/>
    <property type="match status" value="1"/>
</dbReference>
<proteinExistence type="predicted"/>
<reference evidence="2 3" key="1">
    <citation type="submission" date="2019-05" db="EMBL/GenBank/DDBJ databases">
        <title>Streptomyces sp. NEAU-C151, a novel actinomycete isolated from soil.</title>
        <authorList>
            <person name="Han L."/>
            <person name="Jiang H."/>
        </authorList>
    </citation>
    <scope>NUCLEOTIDE SEQUENCE [LARGE SCALE GENOMIC DNA]</scope>
    <source>
        <strain evidence="2 3">NEAU-C151</strain>
    </source>
</reference>
<protein>
    <submittedName>
        <fullName evidence="2">Metallophosphoesterase</fullName>
    </submittedName>
</protein>
<dbReference type="EMBL" id="VBZC01000043">
    <property type="protein sequence ID" value="TLS42230.1"/>
    <property type="molecule type" value="Genomic_DNA"/>
</dbReference>
<name>A0A5R9FJH6_9ACTN</name>
<evidence type="ECO:0000313" key="2">
    <source>
        <dbReference type="EMBL" id="TLS42230.1"/>
    </source>
</evidence>
<dbReference type="InterPro" id="IPR047738">
    <property type="entry name" value="SAV_2336-like_N"/>
</dbReference>
<dbReference type="RefSeq" id="WP_138048609.1">
    <property type="nucleotide sequence ID" value="NZ_VBZC01000043.1"/>
</dbReference>
<feature type="compositionally biased region" description="Low complexity" evidence="1">
    <location>
        <begin position="66"/>
        <end position="75"/>
    </location>
</feature>
<dbReference type="NCBIfam" id="NF041121">
    <property type="entry name" value="SAV_2336_NTERM"/>
    <property type="match status" value="1"/>
</dbReference>
<dbReference type="AlphaFoldDB" id="A0A5R9FJH6"/>
<dbReference type="Proteomes" id="UP000305906">
    <property type="component" value="Unassembled WGS sequence"/>
</dbReference>
<evidence type="ECO:0000256" key="1">
    <source>
        <dbReference type="SAM" id="MobiDB-lite"/>
    </source>
</evidence>
<sequence>MTAQAPDTAPTDGASPELVALVARMREADIPPGVEELADALWLARWLPAPAEPPAEPSSGPPSSVPRPGDSDGSGTLRARLPSIRGQVGGEAEGEAEEPDSARLFAPGAGGEGRGARMVPVRVPAAPALPEPLALQRGLRPLQRYRPPVRSVPRTLDERATAQRAAESGLVLPVLRAERRREARLLLLMDVSTSTVVWQQALDELRQVCERAGAFREVQVQYLHEAADGLPGCAATPERAGPLHAPEQLTDPTGRRLTLVLSDCAGPMWRSGRMQRLLSRWASVAPVAVVQPLPQRMWLRTHLPARRGMLHRREGPAGTLEFTPERGRAERGALPVPVLALRRHSVEGWARLIAGSTGQSLSAAAGWVRADHTASSAPVRATEDITGEERVRAFWRPASQEARRLAVYLSAVPLYLPVMQLVQYAMLAGTGPDVLSEVLLSGLLKRREDADDPRAVRYDFLPGVAGELRARLAVDEVELLFKHCSEYVERRFGRSARNFPALAGAFLRGAVEPPTDAGPLSGPDEREPAGLRAFAEVSAEVLRDLGQRLPSSPLPPMDSDELVGKGRAAFERYEREGLTRELDAAVGYFEEALSFARTTRGRDRAAEELAEALLARWRVRRVVEDLRDALAAAERAGTVRGSLLRGLIYSQYAEPSVTEGLSEELPEDVRRQALELADARHPARRWAFYELVRRADTELSRVLDDTSTAAEAVERRRIAAERLPVIRDAVARAGASLPASAEAGGEHEWYTAHLVRAIEAAGVRLEFPDPESGHMARGGLRLALARYYLGRGEIENAPEDVDKDRARELAGGATDDFMAAVRSPDALPDEERCRAWLGVASAIEIVQSSRGEDGRGRPAILQAVDQALLIAGDNTDLRFECHVWAARTYLQRYFGTGRGVDINWSITAWEEAVALLDEDDTRRAGVLVEYGTALYERSTGHLRKRDMDAAVRALRAAVDATPEGDPELPDRRLKLGYVYRLRYGWFSHVLADLYEADWILGEAARGAGTPHVAMYSWLERGHVAKEISTRTGNVSHLHRAAEYYLNAAQSAQDTDDRDAALDARESRAKVFEQLNAPDRALTEYREALHLTEDRTRTEVLRHHITRLESETADE</sequence>